<feature type="domain" description="Adenylate kinase active site lid" evidence="4">
    <location>
        <begin position="127"/>
        <end position="163"/>
    </location>
</feature>
<reference evidence="5" key="1">
    <citation type="submission" date="2016-10" db="EMBL/GenBank/DDBJ databases">
        <title>Sequence of Gallionella enrichment culture.</title>
        <authorList>
            <person name="Poehlein A."/>
            <person name="Muehling M."/>
            <person name="Daniel R."/>
        </authorList>
    </citation>
    <scope>NUCLEOTIDE SEQUENCE</scope>
</reference>
<dbReference type="NCBIfam" id="TIGR01351">
    <property type="entry name" value="adk"/>
    <property type="match status" value="1"/>
</dbReference>
<dbReference type="EC" id="2.7.4.3" evidence="5"/>
<dbReference type="Pfam" id="PF00406">
    <property type="entry name" value="ADK"/>
    <property type="match status" value="1"/>
</dbReference>
<dbReference type="Gene3D" id="3.40.50.300">
    <property type="entry name" value="P-loop containing nucleotide triphosphate hydrolases"/>
    <property type="match status" value="1"/>
</dbReference>
<keyword evidence="1 5" id="KW-0808">Transferase</keyword>
<organism evidence="5">
    <name type="scientific">mine drainage metagenome</name>
    <dbReference type="NCBI Taxonomy" id="410659"/>
    <lineage>
        <taxon>unclassified sequences</taxon>
        <taxon>metagenomes</taxon>
        <taxon>ecological metagenomes</taxon>
    </lineage>
</organism>
<evidence type="ECO:0000256" key="1">
    <source>
        <dbReference type="ARBA" id="ARBA00022679"/>
    </source>
</evidence>
<dbReference type="PRINTS" id="PR00094">
    <property type="entry name" value="ADENYLTKNASE"/>
</dbReference>
<dbReference type="FunFam" id="3.40.50.300:FF:000106">
    <property type="entry name" value="Adenylate kinase mitochondrial"/>
    <property type="match status" value="1"/>
</dbReference>
<dbReference type="CDD" id="cd01428">
    <property type="entry name" value="ADK"/>
    <property type="match status" value="1"/>
</dbReference>
<dbReference type="GO" id="GO:0005524">
    <property type="term" value="F:ATP binding"/>
    <property type="evidence" value="ECO:0007669"/>
    <property type="project" value="InterPro"/>
</dbReference>
<dbReference type="GO" id="GO:0004017">
    <property type="term" value="F:AMP kinase activity"/>
    <property type="evidence" value="ECO:0007669"/>
    <property type="project" value="UniProtKB-EC"/>
</dbReference>
<dbReference type="InterPro" id="IPR033690">
    <property type="entry name" value="Adenylat_kinase_CS"/>
</dbReference>
<dbReference type="InterPro" id="IPR027417">
    <property type="entry name" value="P-loop_NTPase"/>
</dbReference>
<dbReference type="EMBL" id="MLJW01000024">
    <property type="protein sequence ID" value="OIR10036.1"/>
    <property type="molecule type" value="Genomic_DNA"/>
</dbReference>
<evidence type="ECO:0000256" key="2">
    <source>
        <dbReference type="ARBA" id="ARBA00022741"/>
    </source>
</evidence>
<comment type="caution">
    <text evidence="5">The sequence shown here is derived from an EMBL/GenBank/DDBJ whole genome shotgun (WGS) entry which is preliminary data.</text>
</comment>
<dbReference type="InterPro" id="IPR000850">
    <property type="entry name" value="Adenylat/UMP-CMP_kin"/>
</dbReference>
<dbReference type="HAMAP" id="MF_00235">
    <property type="entry name" value="Adenylate_kinase_Adk"/>
    <property type="match status" value="1"/>
</dbReference>
<dbReference type="InterPro" id="IPR007862">
    <property type="entry name" value="Adenylate_kinase_lid-dom"/>
</dbReference>
<dbReference type="NCBIfam" id="NF011105">
    <property type="entry name" value="PRK14532.1"/>
    <property type="match status" value="1"/>
</dbReference>
<dbReference type="NCBIfam" id="NF001380">
    <property type="entry name" value="PRK00279.1-2"/>
    <property type="match status" value="1"/>
</dbReference>
<proteinExistence type="inferred from homology"/>
<keyword evidence="2" id="KW-0547">Nucleotide-binding</keyword>
<dbReference type="AlphaFoldDB" id="A0A1J5T895"/>
<name>A0A1J5T895_9ZZZZ</name>
<evidence type="ECO:0000313" key="5">
    <source>
        <dbReference type="EMBL" id="OIR10036.1"/>
    </source>
</evidence>
<dbReference type="NCBIfam" id="NF001381">
    <property type="entry name" value="PRK00279.1-3"/>
    <property type="match status" value="1"/>
</dbReference>
<dbReference type="NCBIfam" id="NF011100">
    <property type="entry name" value="PRK14527.1"/>
    <property type="match status" value="1"/>
</dbReference>
<dbReference type="PROSITE" id="PS00113">
    <property type="entry name" value="ADENYLATE_KINASE"/>
    <property type="match status" value="1"/>
</dbReference>
<keyword evidence="3 5" id="KW-0418">Kinase</keyword>
<gene>
    <name evidence="5" type="primary">adk_2</name>
    <name evidence="5" type="ORF">GALL_79630</name>
</gene>
<accession>A0A1J5T895</accession>
<evidence type="ECO:0000259" key="4">
    <source>
        <dbReference type="Pfam" id="PF05191"/>
    </source>
</evidence>
<sequence>MHLILLGPPGGGKGTQAKILQDAYGLVQLSTGDMLRAAVASGSDIGRKAKAVMEAGQLVSDEIVIGIISDRIGESDCRNGFILDGFPRTVAQAEALDAMLTERGIKIDGAIEVRVPDGMIVERITGRFTCAKCGSGYHDKFQRPKVDGVCDSCGGAEFSRRADDNAATVQSRLDAYHAQTAPILPYYEKKGVLQVVDGTLPIAEVTKRLKEIIEGAKRG</sequence>
<evidence type="ECO:0000256" key="3">
    <source>
        <dbReference type="ARBA" id="ARBA00022777"/>
    </source>
</evidence>
<dbReference type="SUPFAM" id="SSF52540">
    <property type="entry name" value="P-loop containing nucleoside triphosphate hydrolases"/>
    <property type="match status" value="1"/>
</dbReference>
<protein>
    <submittedName>
        <fullName evidence="5">Adenylate kinase</fullName>
        <ecNumber evidence="5">2.7.4.3</ecNumber>
    </submittedName>
</protein>
<dbReference type="InterPro" id="IPR006259">
    <property type="entry name" value="Adenyl_kin_sub"/>
</dbReference>
<dbReference type="Pfam" id="PF05191">
    <property type="entry name" value="ADK_lid"/>
    <property type="match status" value="1"/>
</dbReference>
<dbReference type="PANTHER" id="PTHR23359">
    <property type="entry name" value="NUCLEOTIDE KINASE"/>
    <property type="match status" value="1"/>
</dbReference>